<comment type="caution">
    <text evidence="1">The sequence shown here is derived from an EMBL/GenBank/DDBJ whole genome shotgun (WGS) entry which is preliminary data.</text>
</comment>
<proteinExistence type="predicted"/>
<sequence length="76" mass="8956">MVNGCYVDMLHPSVNDYKYKFFWANLGQLWDGMILPCNKGFIPTPPLSVRYHRRVLNGYNVQTLAHETLEEHTRMK</sequence>
<protein>
    <submittedName>
        <fullName evidence="1">Uncharacterized protein</fullName>
    </submittedName>
</protein>
<gene>
    <name evidence="1" type="ORF">L2E82_36330</name>
</gene>
<reference evidence="2" key="1">
    <citation type="journal article" date="2022" name="Mol. Ecol. Resour.">
        <title>The genomes of chicory, endive, great burdock and yacon provide insights into Asteraceae palaeo-polyploidization history and plant inulin production.</title>
        <authorList>
            <person name="Fan W."/>
            <person name="Wang S."/>
            <person name="Wang H."/>
            <person name="Wang A."/>
            <person name="Jiang F."/>
            <person name="Liu H."/>
            <person name="Zhao H."/>
            <person name="Xu D."/>
            <person name="Zhang Y."/>
        </authorList>
    </citation>
    <scope>NUCLEOTIDE SEQUENCE [LARGE SCALE GENOMIC DNA]</scope>
    <source>
        <strain evidence="2">cv. Punajuju</strain>
    </source>
</reference>
<reference evidence="1 2" key="2">
    <citation type="journal article" date="2022" name="Mol. Ecol. Resour.">
        <title>The genomes of chicory, endive, great burdock and yacon provide insights into Asteraceae paleo-polyploidization history and plant inulin production.</title>
        <authorList>
            <person name="Fan W."/>
            <person name="Wang S."/>
            <person name="Wang H."/>
            <person name="Wang A."/>
            <person name="Jiang F."/>
            <person name="Liu H."/>
            <person name="Zhao H."/>
            <person name="Xu D."/>
            <person name="Zhang Y."/>
        </authorList>
    </citation>
    <scope>NUCLEOTIDE SEQUENCE [LARGE SCALE GENOMIC DNA]</scope>
    <source>
        <strain evidence="2">cv. Punajuju</strain>
        <tissue evidence="1">Leaves</tissue>
    </source>
</reference>
<name>A0ACB9BR91_CICIN</name>
<evidence type="ECO:0000313" key="1">
    <source>
        <dbReference type="EMBL" id="KAI3724549.1"/>
    </source>
</evidence>
<dbReference type="EMBL" id="CM042014">
    <property type="protein sequence ID" value="KAI3724549.1"/>
    <property type="molecule type" value="Genomic_DNA"/>
</dbReference>
<accession>A0ACB9BR91</accession>
<evidence type="ECO:0000313" key="2">
    <source>
        <dbReference type="Proteomes" id="UP001055811"/>
    </source>
</evidence>
<dbReference type="Proteomes" id="UP001055811">
    <property type="component" value="Linkage Group LG06"/>
</dbReference>
<keyword evidence="2" id="KW-1185">Reference proteome</keyword>
<organism evidence="1 2">
    <name type="scientific">Cichorium intybus</name>
    <name type="common">Chicory</name>
    <dbReference type="NCBI Taxonomy" id="13427"/>
    <lineage>
        <taxon>Eukaryota</taxon>
        <taxon>Viridiplantae</taxon>
        <taxon>Streptophyta</taxon>
        <taxon>Embryophyta</taxon>
        <taxon>Tracheophyta</taxon>
        <taxon>Spermatophyta</taxon>
        <taxon>Magnoliopsida</taxon>
        <taxon>eudicotyledons</taxon>
        <taxon>Gunneridae</taxon>
        <taxon>Pentapetalae</taxon>
        <taxon>asterids</taxon>
        <taxon>campanulids</taxon>
        <taxon>Asterales</taxon>
        <taxon>Asteraceae</taxon>
        <taxon>Cichorioideae</taxon>
        <taxon>Cichorieae</taxon>
        <taxon>Cichoriinae</taxon>
        <taxon>Cichorium</taxon>
    </lineage>
</organism>